<name>A0A1T5MJ27_9FIRM</name>
<reference evidence="2 3" key="1">
    <citation type="submission" date="2017-02" db="EMBL/GenBank/DDBJ databases">
        <authorList>
            <person name="Peterson S.W."/>
        </authorList>
    </citation>
    <scope>NUCLEOTIDE SEQUENCE [LARGE SCALE GENOMIC DNA]</scope>
    <source>
        <strain evidence="2 3">M1</strain>
    </source>
</reference>
<dbReference type="Proteomes" id="UP000190285">
    <property type="component" value="Unassembled WGS sequence"/>
</dbReference>
<dbReference type="EMBL" id="FUZT01000017">
    <property type="protein sequence ID" value="SKC88241.1"/>
    <property type="molecule type" value="Genomic_DNA"/>
</dbReference>
<dbReference type="AlphaFoldDB" id="A0A1T5MJ27"/>
<evidence type="ECO:0000313" key="3">
    <source>
        <dbReference type="Proteomes" id="UP000190285"/>
    </source>
</evidence>
<keyword evidence="1" id="KW-1133">Transmembrane helix</keyword>
<keyword evidence="1" id="KW-0812">Transmembrane</keyword>
<gene>
    <name evidence="2" type="ORF">SAMN02194393_04837</name>
</gene>
<sequence length="99" mass="12068">MRKLFNMLINLIFKFNNMSMDIICQLLYPLIFIFICMRLYFSTITISMDSYLYKKVILQQVVFKLHGIYFQILEPIIILIIIKLLIEIILLFYKKSYRK</sequence>
<accession>A0A1T5MJ27</accession>
<keyword evidence="3" id="KW-1185">Reference proteome</keyword>
<dbReference type="STRING" id="36842.SAMN02194393_04837"/>
<keyword evidence="1" id="KW-0472">Membrane</keyword>
<feature type="transmembrane region" description="Helical" evidence="1">
    <location>
        <begin position="68"/>
        <end position="93"/>
    </location>
</feature>
<evidence type="ECO:0000256" key="1">
    <source>
        <dbReference type="SAM" id="Phobius"/>
    </source>
</evidence>
<proteinExistence type="predicted"/>
<organism evidence="2 3">
    <name type="scientific">Maledivibacter halophilus</name>
    <dbReference type="NCBI Taxonomy" id="36842"/>
    <lineage>
        <taxon>Bacteria</taxon>
        <taxon>Bacillati</taxon>
        <taxon>Bacillota</taxon>
        <taxon>Clostridia</taxon>
        <taxon>Peptostreptococcales</taxon>
        <taxon>Caminicellaceae</taxon>
        <taxon>Maledivibacter</taxon>
    </lineage>
</organism>
<evidence type="ECO:0000313" key="2">
    <source>
        <dbReference type="EMBL" id="SKC88241.1"/>
    </source>
</evidence>
<feature type="transmembrane region" description="Helical" evidence="1">
    <location>
        <begin position="26"/>
        <end position="48"/>
    </location>
</feature>
<protein>
    <submittedName>
        <fullName evidence="2">Uncharacterized protein</fullName>
    </submittedName>
</protein>